<comment type="caution">
    <text evidence="9">The sequence shown here is derived from an EMBL/GenBank/DDBJ whole genome shotgun (WGS) entry which is preliminary data.</text>
</comment>
<dbReference type="OrthoDB" id="9777044at2"/>
<feature type="transmembrane region" description="Helical" evidence="7">
    <location>
        <begin position="186"/>
        <end position="213"/>
    </location>
</feature>
<dbReference type="NCBIfam" id="TIGR00945">
    <property type="entry name" value="tatC"/>
    <property type="match status" value="1"/>
</dbReference>
<reference evidence="9 12" key="1">
    <citation type="journal article" date="2012" name="J. Bacteriol.">
        <title>Draft Genome Sequence of Turicella otitidis ATCC 51513, Isolated from Middle Ear Fluid from a Child with Otitis Media.</title>
        <authorList>
            <person name="Brinkrolf K."/>
            <person name="Schneider J."/>
            <person name="Knecht M."/>
            <person name="Ruckert C."/>
            <person name="Tauch A."/>
        </authorList>
    </citation>
    <scope>NUCLEOTIDE SEQUENCE [LARGE SCALE GENOMIC DNA]</scope>
    <source>
        <strain evidence="9 12">ATCC 51513</strain>
    </source>
</reference>
<dbReference type="Proteomes" id="UP000006078">
    <property type="component" value="Unassembled WGS sequence"/>
</dbReference>
<dbReference type="EMBL" id="CAJZ01000116">
    <property type="protein sequence ID" value="CCI83577.1"/>
    <property type="molecule type" value="Genomic_DNA"/>
</dbReference>
<keyword evidence="7" id="KW-1003">Cell membrane</keyword>
<dbReference type="PANTHER" id="PTHR30371:SF0">
    <property type="entry name" value="SEC-INDEPENDENT PROTEIN TRANSLOCASE PROTEIN TATC, CHLOROPLASTIC-RELATED"/>
    <property type="match status" value="1"/>
</dbReference>
<dbReference type="PANTHER" id="PTHR30371">
    <property type="entry name" value="SEC-INDEPENDENT PROTEIN TRANSLOCASE PROTEIN TATC"/>
    <property type="match status" value="1"/>
</dbReference>
<dbReference type="PATRIC" id="fig|883169.3.peg.616"/>
<keyword evidence="4 7" id="KW-1133">Transmembrane helix</keyword>
<dbReference type="STRING" id="29321.AAV33_00370"/>
<dbReference type="GO" id="GO:0043953">
    <property type="term" value="P:protein transport by the Tat complex"/>
    <property type="evidence" value="ECO:0007669"/>
    <property type="project" value="UniProtKB-UniRule"/>
</dbReference>
<dbReference type="GO" id="GO:0033281">
    <property type="term" value="C:TAT protein transport complex"/>
    <property type="evidence" value="ECO:0007669"/>
    <property type="project" value="UniProtKB-UniRule"/>
</dbReference>
<dbReference type="HOGENOM" id="CLU_031942_6_0_11"/>
<feature type="transmembrane region" description="Helical" evidence="7">
    <location>
        <begin position="140"/>
        <end position="166"/>
    </location>
</feature>
<dbReference type="InterPro" id="IPR002033">
    <property type="entry name" value="TatC"/>
</dbReference>
<comment type="subcellular location">
    <subcellularLocation>
        <location evidence="7">Cell membrane</location>
        <topology evidence="7">Multi-pass membrane protein</topology>
    </subcellularLocation>
    <subcellularLocation>
        <location evidence="1">Membrane</location>
        <topology evidence="1">Multi-pass membrane protein</topology>
    </subcellularLocation>
</comment>
<feature type="region of interest" description="Disordered" evidence="8">
    <location>
        <begin position="1"/>
        <end position="25"/>
    </location>
</feature>
<evidence type="ECO:0000313" key="11">
    <source>
        <dbReference type="Proteomes" id="UP000006078"/>
    </source>
</evidence>
<evidence type="ECO:0000256" key="5">
    <source>
        <dbReference type="ARBA" id="ARBA00023010"/>
    </source>
</evidence>
<comment type="subunit">
    <text evidence="7">The Tat system comprises two distinct complexes: a TatABC complex, containing multiple copies of TatA, TatB and TatC subunits, and a separate TatA complex, containing only TatA subunits. Substrates initially bind to the TatABC complex, which probably triggers association of the separate TatA complex to form the active translocon.</text>
</comment>
<organism evidence="9 12">
    <name type="scientific">Corynebacterium otitidis ATCC 51513</name>
    <dbReference type="NCBI Taxonomy" id="883169"/>
    <lineage>
        <taxon>Bacteria</taxon>
        <taxon>Bacillati</taxon>
        <taxon>Actinomycetota</taxon>
        <taxon>Actinomycetes</taxon>
        <taxon>Mycobacteriales</taxon>
        <taxon>Corynebacteriaceae</taxon>
        <taxon>Corynebacterium</taxon>
    </lineage>
</organism>
<reference evidence="10 11" key="2">
    <citation type="submission" date="2012-08" db="EMBL/GenBank/DDBJ databases">
        <title>The Genome Sequence of Turicella otitidis ATCC 51513.</title>
        <authorList>
            <consortium name="The Broad Institute Genome Sequencing Platform"/>
            <person name="Earl A."/>
            <person name="Ward D."/>
            <person name="Feldgarden M."/>
            <person name="Gevers D."/>
            <person name="Huys G."/>
            <person name="Walker B."/>
            <person name="Young S.K."/>
            <person name="Zeng Q."/>
            <person name="Gargeya S."/>
            <person name="Fitzgerald M."/>
            <person name="Haas B."/>
            <person name="Abouelleil A."/>
            <person name="Alvarado L."/>
            <person name="Arachchi H.M."/>
            <person name="Berlin A.M."/>
            <person name="Chapman S.B."/>
            <person name="Goldberg J."/>
            <person name="Griggs A."/>
            <person name="Gujja S."/>
            <person name="Hansen M."/>
            <person name="Howarth C."/>
            <person name="Imamovic A."/>
            <person name="Larimer J."/>
            <person name="McCowen C."/>
            <person name="Montmayeur A."/>
            <person name="Murphy C."/>
            <person name="Neiman D."/>
            <person name="Pearson M."/>
            <person name="Priest M."/>
            <person name="Roberts A."/>
            <person name="Saif S."/>
            <person name="Shea T."/>
            <person name="Sisk P."/>
            <person name="Sykes S."/>
            <person name="Wortman J."/>
            <person name="Nusbaum C."/>
            <person name="Birren B."/>
        </authorList>
    </citation>
    <scope>NUCLEOTIDE SEQUENCE [LARGE SCALE GENOMIC DNA]</scope>
    <source>
        <strain evidence="10 11">ATCC 51513</strain>
    </source>
</reference>
<comment type="function">
    <text evidence="7">Part of the twin-arginine translocation (Tat) system that transports large folded proteins containing a characteristic twin-arginine motif in their signal peptide across membranes. Together with TatB, TatC is part of a receptor directly interacting with Tat signal peptides.</text>
</comment>
<feature type="transmembrane region" description="Helical" evidence="7">
    <location>
        <begin position="107"/>
        <end position="128"/>
    </location>
</feature>
<evidence type="ECO:0000313" key="9">
    <source>
        <dbReference type="EMBL" id="CCI83577.1"/>
    </source>
</evidence>
<keyword evidence="11" id="KW-1185">Reference proteome</keyword>
<evidence type="ECO:0000313" key="12">
    <source>
        <dbReference type="Proteomes" id="UP000011016"/>
    </source>
</evidence>
<feature type="transmembrane region" description="Helical" evidence="7">
    <location>
        <begin position="225"/>
        <end position="242"/>
    </location>
</feature>
<evidence type="ECO:0000256" key="2">
    <source>
        <dbReference type="ARBA" id="ARBA00022692"/>
    </source>
</evidence>
<protein>
    <recommendedName>
        <fullName evidence="7">Sec-independent protein translocase protein TatC</fullName>
    </recommendedName>
</protein>
<feature type="compositionally biased region" description="Basic residues" evidence="8">
    <location>
        <begin position="9"/>
        <end position="21"/>
    </location>
</feature>
<evidence type="ECO:0000256" key="4">
    <source>
        <dbReference type="ARBA" id="ARBA00022989"/>
    </source>
</evidence>
<keyword evidence="5 7" id="KW-0811">Translocation</keyword>
<evidence type="ECO:0000256" key="7">
    <source>
        <dbReference type="HAMAP-Rule" id="MF_00902"/>
    </source>
</evidence>
<accession>I7L945</accession>
<dbReference type="AlphaFoldDB" id="I7L945"/>
<comment type="similarity">
    <text evidence="7">Belongs to the TatC family.</text>
</comment>
<dbReference type="HAMAP" id="MF_00902">
    <property type="entry name" value="TatC"/>
    <property type="match status" value="1"/>
</dbReference>
<proteinExistence type="inferred from homology"/>
<name>I7L945_9CORY</name>
<evidence type="ECO:0000256" key="3">
    <source>
        <dbReference type="ARBA" id="ARBA00022927"/>
    </source>
</evidence>
<evidence type="ECO:0000256" key="6">
    <source>
        <dbReference type="ARBA" id="ARBA00023136"/>
    </source>
</evidence>
<dbReference type="InterPro" id="IPR019820">
    <property type="entry name" value="Sec-indep_translocase_CS"/>
</dbReference>
<dbReference type="EMBL" id="AHAE01000032">
    <property type="protein sequence ID" value="EJZ82419.1"/>
    <property type="molecule type" value="Genomic_DNA"/>
</dbReference>
<keyword evidence="3 7" id="KW-0653">Protein transport</keyword>
<dbReference type="GO" id="GO:0065002">
    <property type="term" value="P:intracellular protein transmembrane transport"/>
    <property type="evidence" value="ECO:0007669"/>
    <property type="project" value="TreeGrafter"/>
</dbReference>
<evidence type="ECO:0000256" key="8">
    <source>
        <dbReference type="SAM" id="MobiDB-lite"/>
    </source>
</evidence>
<dbReference type="GO" id="GO:0009977">
    <property type="term" value="F:proton motive force dependent protein transmembrane transporter activity"/>
    <property type="evidence" value="ECO:0007669"/>
    <property type="project" value="TreeGrafter"/>
</dbReference>
<feature type="transmembrane region" description="Helical" evidence="7">
    <location>
        <begin position="39"/>
        <end position="59"/>
    </location>
</feature>
<feature type="transmembrane region" description="Helical" evidence="7">
    <location>
        <begin position="248"/>
        <end position="266"/>
    </location>
</feature>
<keyword evidence="6 7" id="KW-0472">Membrane</keyword>
<keyword evidence="7" id="KW-0813">Transport</keyword>
<dbReference type="PROSITE" id="PS01218">
    <property type="entry name" value="TATC"/>
    <property type="match status" value="1"/>
</dbReference>
<gene>
    <name evidence="7 9" type="primary">tatC</name>
    <name evidence="9" type="ORF">BN46_0846</name>
    <name evidence="10" type="ORF">HMPREF9719_00644</name>
</gene>
<dbReference type="Proteomes" id="UP000011016">
    <property type="component" value="Unassembled WGS sequence"/>
</dbReference>
<dbReference type="PRINTS" id="PR01840">
    <property type="entry name" value="TATCFAMILY"/>
</dbReference>
<feature type="region of interest" description="Disordered" evidence="8">
    <location>
        <begin position="274"/>
        <end position="338"/>
    </location>
</feature>
<dbReference type="Pfam" id="PF00902">
    <property type="entry name" value="TatC"/>
    <property type="match status" value="1"/>
</dbReference>
<sequence length="338" mass="36899">MSEAETTPARRRLLRRRRGRNPKGEMPLMGHLKELRSRLVVSVFALLVGGIVAFVWYQWAPGPLPSLGEILRQPYCALPPEKRIDIGGQCRLLATSPFEMLKLRLKVATLVGAVFASPVWLYEIWAFITPGLKKGERRFTILFVTIAVALFVLGAALALLVVGYGLEFLLTIGDESQVAALTGERYFNFLLALLLIFGVSFEIPLLLVMLNLVGVLEYEALKGKRRFIIVAAYCFAAVATPTGDPYSMLLLGTSIYVLVEIALQICRLNDRRRKKNSPDYSALSDDEASGPIDRPAPLGGAGGISRPAPISRPGGIGAPANSSRRWDGGQAGDYSDVL</sequence>
<evidence type="ECO:0000256" key="1">
    <source>
        <dbReference type="ARBA" id="ARBA00004141"/>
    </source>
</evidence>
<keyword evidence="2 7" id="KW-0812">Transmembrane</keyword>
<dbReference type="RefSeq" id="WP_004600534.1">
    <property type="nucleotide sequence ID" value="NZ_HF541866.1"/>
</dbReference>
<dbReference type="eggNOG" id="COG0805">
    <property type="taxonomic scope" value="Bacteria"/>
</dbReference>
<evidence type="ECO:0000313" key="10">
    <source>
        <dbReference type="EMBL" id="EJZ82419.1"/>
    </source>
</evidence>